<feature type="region of interest" description="Disordered" evidence="1">
    <location>
        <begin position="105"/>
        <end position="139"/>
    </location>
</feature>
<evidence type="ECO:0000256" key="1">
    <source>
        <dbReference type="SAM" id="MobiDB-lite"/>
    </source>
</evidence>
<reference evidence="3 4" key="3">
    <citation type="journal article" date="2015" name="PLoS ONE">
        <title>Comparative Genomic and Phylogenomic Analyses Reveal a Conserved Core Genome Shared by Estuarine and Oceanic Cyanopodoviruses.</title>
        <authorList>
            <person name="Huang S."/>
            <person name="Zhang S."/>
            <person name="Jiao N."/>
            <person name="Chen F."/>
        </authorList>
    </citation>
    <scope>NUCLEOTIDE SEQUENCE [LARGE SCALE GENOMIC DNA]</scope>
</reference>
<dbReference type="KEGG" id="vg:22112676"/>
<protein>
    <submittedName>
        <fullName evidence="2">Uncharacterized protein</fullName>
    </submittedName>
</protein>
<evidence type="ECO:0000313" key="2">
    <source>
        <dbReference type="EMBL" id="AGF91716.1"/>
    </source>
</evidence>
<dbReference type="GeneID" id="22112676"/>
<organism evidence="2 5">
    <name type="scientific">Synechococcus phage S-CBP4</name>
    <dbReference type="NCBI Taxonomy" id="754059"/>
    <lineage>
        <taxon>Viruses</taxon>
        <taxon>Duplodnaviria</taxon>
        <taxon>Heunggongvirae</taxon>
        <taxon>Uroviricota</taxon>
        <taxon>Caudoviricetes</taxon>
        <taxon>Autographivirales</taxon>
        <taxon>Sechaudvirinae</taxon>
        <taxon>Poseidonvirus</taxon>
        <taxon>Poseidonvirus SCBP4</taxon>
    </lineage>
</organism>
<evidence type="ECO:0000313" key="5">
    <source>
        <dbReference type="Proteomes" id="UP000297198"/>
    </source>
</evidence>
<gene>
    <name evidence="3" type="ORF">S-CBP4_0022</name>
    <name evidence="2" type="ORF">SVPG_00033</name>
</gene>
<dbReference type="EMBL" id="KC310804">
    <property type="protein sequence ID" value="AGK86629.1"/>
    <property type="molecule type" value="Genomic_DNA"/>
</dbReference>
<reference evidence="4" key="2">
    <citation type="submission" date="2012-12" db="EMBL/GenBank/DDBJ databases">
        <title>Genomics of marine cyanopodoviruses.</title>
        <authorList>
            <person name="Huang S."/>
            <person name="Chen F."/>
        </authorList>
    </citation>
    <scope>NUCLEOTIDE SEQUENCE [LARGE SCALE GENOMIC DNA]</scope>
</reference>
<dbReference type="RefSeq" id="YP_009103791.1">
    <property type="nucleotide sequence ID" value="NC_025464.1"/>
</dbReference>
<evidence type="ECO:0000313" key="3">
    <source>
        <dbReference type="EMBL" id="AGK86629.1"/>
    </source>
</evidence>
<sequence>MAKGDKKKNKSQAKIKQVIRAAGPTISKGEMKGIVKAAGGNVSKALNRISSVQASMKDKGQTAPSIGSGAANQLIKQASSPVGRSSLGNSSIAQAIRSMAGRPAGPMIQGQQTPAIPGTRITTGEVLRPSGRPGTRQKLPRTVTQVVESPYTGPTQEDIDAQIATGVQQGIDDYLASFGGDMYGQDQGYLDMIAQMGDMFASQMGAYQQQMAGQMDLLNQFAMPQYQEPMRMYGAGQNYNIDAIRAAQRDQKRRTGYLRGMGISGGTSGAPALSSGMSIGSALTTPGGVSI</sequence>
<name>M1NXU0_9CAUD</name>
<accession>M1NXU0</accession>
<dbReference type="Proteomes" id="UP000297198">
    <property type="component" value="Segment"/>
</dbReference>
<proteinExistence type="predicted"/>
<reference evidence="2 5" key="1">
    <citation type="submission" date="2010-11" db="EMBL/GenBank/DDBJ databases">
        <title>The Genome Sequence of Synechococcus phage S-CBP4.</title>
        <authorList>
            <consortium name="The Broad Institute Genome Sequencing Platform"/>
            <person name="Henn M.R."/>
            <person name="Chen F."/>
            <person name="Wang K."/>
            <person name="Levin J."/>
            <person name="Malboeuf C."/>
            <person name="Casali M."/>
            <person name="Russ C."/>
            <person name="Lennon N."/>
            <person name="Chapman S.B."/>
            <person name="Erlich R."/>
            <person name="Young S.K."/>
            <person name="Yandava C."/>
            <person name="Zeng Q."/>
            <person name="Alvarado L."/>
            <person name="Anderson S."/>
            <person name="Berlin A."/>
            <person name="Chen Z."/>
            <person name="Freedman E."/>
            <person name="Gellesch M."/>
            <person name="Goldberg J."/>
            <person name="Green L."/>
            <person name="Griggs A."/>
            <person name="Gujja S."/>
            <person name="Heilman E.R."/>
            <person name="Heiman D."/>
            <person name="Hollinger A."/>
            <person name="Howarth C."/>
            <person name="Larson L."/>
            <person name="Mehta T."/>
            <person name="Pearson M."/>
            <person name="Roberts A."/>
            <person name="Ryan E."/>
            <person name="Saif S."/>
            <person name="Shea T."/>
            <person name="Shenoy N."/>
            <person name="Sisk P."/>
            <person name="Stolte C."/>
            <person name="Sykes S."/>
            <person name="White J."/>
            <person name="Haas B."/>
            <person name="Nusbaum C."/>
            <person name="Birren B."/>
        </authorList>
    </citation>
    <scope>NUCLEOTIDE SEQUENCE [LARGE SCALE GENOMIC DNA]</scope>
    <source>
        <strain evidence="2 5">S-CBP4</strain>
    </source>
</reference>
<evidence type="ECO:0000313" key="4">
    <source>
        <dbReference type="Proteomes" id="UP000030043"/>
    </source>
</evidence>
<keyword evidence="5" id="KW-1185">Reference proteome</keyword>
<dbReference type="EMBL" id="HM559717">
    <property type="protein sequence ID" value="AGF91716.1"/>
    <property type="molecule type" value="Genomic_DNA"/>
</dbReference>
<dbReference type="Proteomes" id="UP000030043">
    <property type="component" value="Segment"/>
</dbReference>